<keyword evidence="2" id="KW-1185">Reference proteome</keyword>
<dbReference type="PROSITE" id="PS50904">
    <property type="entry name" value="PRELI_MSF1"/>
    <property type="match status" value="1"/>
</dbReference>
<dbReference type="InterPro" id="IPR037365">
    <property type="entry name" value="Slowmo/Ups"/>
</dbReference>
<name>A0ABM1BHD1_LIMPO</name>
<gene>
    <name evidence="3 4" type="primary">LOC106466301</name>
</gene>
<evidence type="ECO:0000313" key="3">
    <source>
        <dbReference type="RefSeq" id="XP_013782024.1"/>
    </source>
</evidence>
<dbReference type="InterPro" id="IPR006797">
    <property type="entry name" value="PRELI/MSF1_dom"/>
</dbReference>
<dbReference type="RefSeq" id="XP_022249984.1">
    <property type="nucleotide sequence ID" value="XM_022394276.1"/>
</dbReference>
<evidence type="ECO:0000313" key="4">
    <source>
        <dbReference type="RefSeq" id="XP_022249984.1"/>
    </source>
</evidence>
<dbReference type="GeneID" id="106466301"/>
<dbReference type="Proteomes" id="UP000694941">
    <property type="component" value="Unplaced"/>
</dbReference>
<dbReference type="Pfam" id="PF04707">
    <property type="entry name" value="PRELI"/>
    <property type="match status" value="1"/>
</dbReference>
<accession>A0ABM1BHD1</accession>
<protein>
    <submittedName>
        <fullName evidence="3 4">PRELI domain-containing protein 1, mitochondrial-like</fullName>
    </submittedName>
</protein>
<feature type="domain" description="PRELI/MSF1" evidence="1">
    <location>
        <begin position="2"/>
        <end position="172"/>
    </location>
</feature>
<dbReference type="RefSeq" id="XP_013782024.1">
    <property type="nucleotide sequence ID" value="XM_013926570.2"/>
</dbReference>
<evidence type="ECO:0000313" key="2">
    <source>
        <dbReference type="Proteomes" id="UP000694941"/>
    </source>
</evidence>
<evidence type="ECO:0000259" key="1">
    <source>
        <dbReference type="PROSITE" id="PS50904"/>
    </source>
</evidence>
<reference evidence="3 4" key="1">
    <citation type="submission" date="2025-05" db="UniProtKB">
        <authorList>
            <consortium name="RefSeq"/>
        </authorList>
    </citation>
    <scope>IDENTIFICATION</scope>
    <source>
        <tissue evidence="3 4">Muscle</tissue>
    </source>
</reference>
<organism evidence="2 3">
    <name type="scientific">Limulus polyphemus</name>
    <name type="common">Atlantic horseshoe crab</name>
    <dbReference type="NCBI Taxonomy" id="6850"/>
    <lineage>
        <taxon>Eukaryota</taxon>
        <taxon>Metazoa</taxon>
        <taxon>Ecdysozoa</taxon>
        <taxon>Arthropoda</taxon>
        <taxon>Chelicerata</taxon>
        <taxon>Merostomata</taxon>
        <taxon>Xiphosura</taxon>
        <taxon>Limulidae</taxon>
        <taxon>Limulus</taxon>
    </lineage>
</organism>
<proteinExistence type="predicted"/>
<dbReference type="PANTHER" id="PTHR11158">
    <property type="entry name" value="MSF1/PX19 RELATED"/>
    <property type="match status" value="1"/>
</dbReference>
<sequence length="214" mass="24791">MGKFYEGTNTFRFTWDQVAQAFWARYPNPYSQHVLSEDVFHRYIEDGKLYTKRLLQKTNRLPKWGEKIIGASCRSVFVVEESVVDPKNKIVTTYTRNVGMTSVMVVEEKCVYRPSKENLRWTAIVRQAWVSSSVFGFRRAIQAFGVERFKQNASKAFRGYQYVLEHMFQSGIQQETGTALFVDKDRLRERAKQATKFAKSKTVPIVAQCATNGQ</sequence>